<sequence>MYDSKFNTLLQFLQDNPDRLSSRSKKLHLNSVEGVDALHECYLKARDQKLVLSKPTTIPDEAVSVILQQCCNFSNIQTEKIKVEHQLSMSAENLVGALLERYIAQVLEPHEWVWCAGDFIRAIDFIKYNKTKQLWEAVQVKNRDNTENSSSSAIRHGTTIEKWFRTYSKPSQRRASNTNWENFPEQEFRDQLSEEGFLTFIRNYLSS</sequence>
<evidence type="ECO:0000313" key="2">
    <source>
        <dbReference type="Proteomes" id="UP000013049"/>
    </source>
</evidence>
<dbReference type="Pfam" id="PF09570">
    <property type="entry name" value="RE_SinI"/>
    <property type="match status" value="1"/>
</dbReference>
<dbReference type="RefSeq" id="WP_004776170.1">
    <property type="nucleotide sequence ID" value="NZ_KB849368.1"/>
</dbReference>
<gene>
    <name evidence="1" type="ORF">F971_01254</name>
</gene>
<dbReference type="eggNOG" id="ENOG502Z856">
    <property type="taxonomic scope" value="Bacteria"/>
</dbReference>
<accession>N8WD55</accession>
<dbReference type="GO" id="GO:0009307">
    <property type="term" value="P:DNA restriction-modification system"/>
    <property type="evidence" value="ECO:0007669"/>
    <property type="project" value="InterPro"/>
</dbReference>
<organism evidence="1 2">
    <name type="scientific">Acinetobacter vivianii</name>
    <dbReference type="NCBI Taxonomy" id="1776742"/>
    <lineage>
        <taxon>Bacteria</taxon>
        <taxon>Pseudomonadati</taxon>
        <taxon>Pseudomonadota</taxon>
        <taxon>Gammaproteobacteria</taxon>
        <taxon>Moraxellales</taxon>
        <taxon>Moraxellaceae</taxon>
        <taxon>Acinetobacter</taxon>
    </lineage>
</organism>
<protein>
    <recommendedName>
        <fullName evidence="3">SinI family restriction endonuclease</fullName>
    </recommendedName>
</protein>
<proteinExistence type="predicted"/>
<dbReference type="HOGENOM" id="CLU_098563_0_0_6"/>
<evidence type="ECO:0008006" key="3">
    <source>
        <dbReference type="Google" id="ProtNLM"/>
    </source>
</evidence>
<dbReference type="PATRIC" id="fig|1217712.3.peg.1205"/>
<name>N8WD55_9GAMM</name>
<dbReference type="EMBL" id="APPC01000015">
    <property type="protein sequence ID" value="ENU93207.1"/>
    <property type="molecule type" value="Genomic_DNA"/>
</dbReference>
<evidence type="ECO:0000313" key="1">
    <source>
        <dbReference type="EMBL" id="ENU93207.1"/>
    </source>
</evidence>
<dbReference type="InterPro" id="IPR019070">
    <property type="entry name" value="Restrct_endonuc_II_SinI"/>
</dbReference>
<dbReference type="GO" id="GO:0009036">
    <property type="term" value="F:type II site-specific deoxyribonuclease activity"/>
    <property type="evidence" value="ECO:0007669"/>
    <property type="project" value="InterPro"/>
</dbReference>
<reference evidence="1 2" key="1">
    <citation type="submission" date="2013-02" db="EMBL/GenBank/DDBJ databases">
        <title>The Genome Sequence of Acinetobacter sp. NIPH 758.</title>
        <authorList>
            <consortium name="The Broad Institute Genome Sequencing Platform"/>
            <consortium name="The Broad Institute Genome Sequencing Center for Infectious Disease"/>
            <person name="Cerqueira G."/>
            <person name="Feldgarden M."/>
            <person name="Courvalin P."/>
            <person name="Perichon B."/>
            <person name="Grillot-Courvalin C."/>
            <person name="Clermont D."/>
            <person name="Rocha E."/>
            <person name="Yoon E.-J."/>
            <person name="Nemec A."/>
            <person name="Walker B."/>
            <person name="Young S.K."/>
            <person name="Zeng Q."/>
            <person name="Gargeya S."/>
            <person name="Fitzgerald M."/>
            <person name="Haas B."/>
            <person name="Abouelleil A."/>
            <person name="Alvarado L."/>
            <person name="Arachchi H.M."/>
            <person name="Berlin A.M."/>
            <person name="Chapman S.B."/>
            <person name="Dewar J."/>
            <person name="Goldberg J."/>
            <person name="Griggs A."/>
            <person name="Gujja S."/>
            <person name="Hansen M."/>
            <person name="Howarth C."/>
            <person name="Imamovic A."/>
            <person name="Larimer J."/>
            <person name="McCowan C."/>
            <person name="Murphy C."/>
            <person name="Neiman D."/>
            <person name="Pearson M."/>
            <person name="Priest M."/>
            <person name="Roberts A."/>
            <person name="Saif S."/>
            <person name="Shea T."/>
            <person name="Sisk P."/>
            <person name="Sykes S."/>
            <person name="Wortman J."/>
            <person name="Nusbaum C."/>
            <person name="Birren B."/>
        </authorList>
    </citation>
    <scope>NUCLEOTIDE SEQUENCE [LARGE SCALE GENOMIC DNA]</scope>
    <source>
        <strain evidence="1 2">NIPH 758</strain>
    </source>
</reference>
<dbReference type="GO" id="GO:0003677">
    <property type="term" value="F:DNA binding"/>
    <property type="evidence" value="ECO:0007669"/>
    <property type="project" value="InterPro"/>
</dbReference>
<dbReference type="Proteomes" id="UP000013049">
    <property type="component" value="Unassembled WGS sequence"/>
</dbReference>
<comment type="caution">
    <text evidence="1">The sequence shown here is derived from an EMBL/GenBank/DDBJ whole genome shotgun (WGS) entry which is preliminary data.</text>
</comment>
<dbReference type="AlphaFoldDB" id="N8WD55"/>